<keyword evidence="7" id="KW-1185">Reference proteome</keyword>
<dbReference type="GO" id="GO:0033592">
    <property type="term" value="F:RNA strand annealing activity"/>
    <property type="evidence" value="ECO:0007669"/>
    <property type="project" value="InterPro"/>
</dbReference>
<dbReference type="OrthoDB" id="9180746at2"/>
<keyword evidence="1" id="KW-0963">Cytoplasm</keyword>
<keyword evidence="2" id="KW-0694">RNA-binding</keyword>
<dbReference type="Proteomes" id="UP000298180">
    <property type="component" value="Unassembled WGS sequence"/>
</dbReference>
<keyword evidence="3" id="KW-0143">Chaperone</keyword>
<protein>
    <submittedName>
        <fullName evidence="6">Prop effector</fullName>
    </submittedName>
</protein>
<dbReference type="Gene3D" id="1.10.1710.10">
    <property type="entry name" value="ProQ/FinO domain"/>
    <property type="match status" value="1"/>
</dbReference>
<dbReference type="InterPro" id="IPR016103">
    <property type="entry name" value="ProQ/FinO"/>
</dbReference>
<dbReference type="PANTHER" id="PTHR38106">
    <property type="entry name" value="RNA CHAPERONE PROQ"/>
    <property type="match status" value="1"/>
</dbReference>
<evidence type="ECO:0000256" key="2">
    <source>
        <dbReference type="ARBA" id="ARBA00022884"/>
    </source>
</evidence>
<comment type="caution">
    <text evidence="6">The sequence shown here is derived from an EMBL/GenBank/DDBJ whole genome shotgun (WGS) entry which is preliminary data.</text>
</comment>
<accession>A0A4Z0C0X1</accession>
<dbReference type="SMART" id="SM00945">
    <property type="entry name" value="ProQ"/>
    <property type="match status" value="1"/>
</dbReference>
<evidence type="ECO:0000313" key="7">
    <source>
        <dbReference type="Proteomes" id="UP000298180"/>
    </source>
</evidence>
<dbReference type="RefSeq" id="WP_135261348.1">
    <property type="nucleotide sequence ID" value="NZ_SMLM01000001.1"/>
</dbReference>
<dbReference type="GO" id="GO:0034057">
    <property type="term" value="F:RNA strand-exchange activity"/>
    <property type="evidence" value="ECO:0007669"/>
    <property type="project" value="InterPro"/>
</dbReference>
<feature type="compositionally biased region" description="Low complexity" evidence="4">
    <location>
        <begin position="1"/>
        <end position="18"/>
    </location>
</feature>
<feature type="compositionally biased region" description="Basic residues" evidence="4">
    <location>
        <begin position="19"/>
        <end position="28"/>
    </location>
</feature>
<dbReference type="GO" id="GO:0005829">
    <property type="term" value="C:cytosol"/>
    <property type="evidence" value="ECO:0007669"/>
    <property type="project" value="TreeGrafter"/>
</dbReference>
<evidence type="ECO:0000313" key="6">
    <source>
        <dbReference type="EMBL" id="TFZ05267.1"/>
    </source>
</evidence>
<gene>
    <name evidence="6" type="ORF">EZ313_00900</name>
</gene>
<proteinExistence type="predicted"/>
<dbReference type="InterPro" id="IPR023529">
    <property type="entry name" value="ProQ"/>
</dbReference>
<dbReference type="InterPro" id="IPR036442">
    <property type="entry name" value="ProQ/FinO_sf"/>
</dbReference>
<feature type="region of interest" description="Disordered" evidence="4">
    <location>
        <begin position="1"/>
        <end position="29"/>
    </location>
</feature>
<reference evidence="6 7" key="1">
    <citation type="submission" date="2019-03" db="EMBL/GenBank/DDBJ databases">
        <title>Ramlibacter henchirensis DSM 14656, whole genome shotgun sequence.</title>
        <authorList>
            <person name="Zhang X."/>
            <person name="Feng G."/>
            <person name="Zhu H."/>
        </authorList>
    </citation>
    <scope>NUCLEOTIDE SEQUENCE [LARGE SCALE GENOMIC DNA]</scope>
    <source>
        <strain evidence="6 7">DSM 14656</strain>
    </source>
</reference>
<evidence type="ECO:0000256" key="4">
    <source>
        <dbReference type="SAM" id="MobiDB-lite"/>
    </source>
</evidence>
<dbReference type="Pfam" id="PF04352">
    <property type="entry name" value="ProQ"/>
    <property type="match status" value="1"/>
</dbReference>
<feature type="domain" description="ProQ/FinO" evidence="5">
    <location>
        <begin position="25"/>
        <end position="136"/>
    </location>
</feature>
<dbReference type="AlphaFoldDB" id="A0A4Z0C0X1"/>
<evidence type="ECO:0000256" key="3">
    <source>
        <dbReference type="ARBA" id="ARBA00023186"/>
    </source>
</evidence>
<organism evidence="6 7">
    <name type="scientific">Ramlibacter henchirensis</name>
    <dbReference type="NCBI Taxonomy" id="204072"/>
    <lineage>
        <taxon>Bacteria</taxon>
        <taxon>Pseudomonadati</taxon>
        <taxon>Pseudomonadota</taxon>
        <taxon>Betaproteobacteria</taxon>
        <taxon>Burkholderiales</taxon>
        <taxon>Comamonadaceae</taxon>
        <taxon>Ramlibacter</taxon>
    </lineage>
</organism>
<evidence type="ECO:0000256" key="1">
    <source>
        <dbReference type="ARBA" id="ARBA00022490"/>
    </source>
</evidence>
<dbReference type="GO" id="GO:0010608">
    <property type="term" value="P:post-transcriptional regulation of gene expression"/>
    <property type="evidence" value="ECO:0007669"/>
    <property type="project" value="InterPro"/>
</dbReference>
<name>A0A4Z0C0X1_9BURK</name>
<dbReference type="EMBL" id="SMLM01000001">
    <property type="protein sequence ID" value="TFZ05267.1"/>
    <property type="molecule type" value="Genomic_DNA"/>
</dbReference>
<evidence type="ECO:0000259" key="5">
    <source>
        <dbReference type="SMART" id="SM00945"/>
    </source>
</evidence>
<dbReference type="PANTHER" id="PTHR38106:SF1">
    <property type="entry name" value="RNA CHAPERONE PROQ"/>
    <property type="match status" value="1"/>
</dbReference>
<sequence>MNEPTSPAAAPAEGTAARPPKKERRAARPLHPTLHTLFELYPRLFGARFVPLKLGVFEELTAAHPDRLKPEDLKVALGLHTRSTRYLEAVAAGLPRHDLEGRPVDAVAPEHVHHAILELYRRKSSTPQEPQARRRAVSQLAEAIGRSGLGRDGYRERFGGGPDYAVALLDEALMVLGQKSARQEALRRAFQASGKSAEEFAEMYGLGVAEVRALTA</sequence>
<dbReference type="SUPFAM" id="SSF48657">
    <property type="entry name" value="FinO-like"/>
    <property type="match status" value="1"/>
</dbReference>